<feature type="region of interest" description="Disordered" evidence="5">
    <location>
        <begin position="1"/>
        <end position="161"/>
    </location>
</feature>
<dbReference type="SMART" id="SM00320">
    <property type="entry name" value="WD40"/>
    <property type="match status" value="6"/>
</dbReference>
<feature type="repeat" description="WD" evidence="4">
    <location>
        <begin position="632"/>
        <end position="663"/>
    </location>
</feature>
<dbReference type="CDD" id="cd00200">
    <property type="entry name" value="WD40"/>
    <property type="match status" value="1"/>
</dbReference>
<feature type="region of interest" description="Disordered" evidence="5">
    <location>
        <begin position="584"/>
        <end position="604"/>
    </location>
</feature>
<reference evidence="6" key="1">
    <citation type="submission" date="2025-08" db="UniProtKB">
        <authorList>
            <consortium name="Ensembl"/>
        </authorList>
    </citation>
    <scope>IDENTIFICATION</scope>
</reference>
<evidence type="ECO:0000256" key="1">
    <source>
        <dbReference type="ARBA" id="ARBA00021207"/>
    </source>
</evidence>
<evidence type="ECO:0000256" key="3">
    <source>
        <dbReference type="ARBA" id="ARBA00022737"/>
    </source>
</evidence>
<evidence type="ECO:0000256" key="2">
    <source>
        <dbReference type="ARBA" id="ARBA00022574"/>
    </source>
</evidence>
<evidence type="ECO:0000256" key="5">
    <source>
        <dbReference type="SAM" id="MobiDB-lite"/>
    </source>
</evidence>
<keyword evidence="2 4" id="KW-0853">WD repeat</keyword>
<feature type="compositionally biased region" description="Basic and acidic residues" evidence="5">
    <location>
        <begin position="1"/>
        <end position="10"/>
    </location>
</feature>
<feature type="region of interest" description="Disordered" evidence="5">
    <location>
        <begin position="985"/>
        <end position="1006"/>
    </location>
</feature>
<dbReference type="InterPro" id="IPR020472">
    <property type="entry name" value="WD40_PAC1"/>
</dbReference>
<dbReference type="PANTHER" id="PTHR14221">
    <property type="entry name" value="WD REPEAT DOMAIN 44"/>
    <property type="match status" value="1"/>
</dbReference>
<feature type="compositionally biased region" description="Low complexity" evidence="5">
    <location>
        <begin position="83"/>
        <end position="92"/>
    </location>
</feature>
<dbReference type="PANTHER" id="PTHR14221:SF0">
    <property type="entry name" value="WD REPEAT-CONTAINING PROTEIN 44"/>
    <property type="match status" value="1"/>
</dbReference>
<evidence type="ECO:0000313" key="6">
    <source>
        <dbReference type="Ensembl" id="ENSACDP00005002306.1"/>
    </source>
</evidence>
<dbReference type="PRINTS" id="PR00320">
    <property type="entry name" value="GPROTEINBRPT"/>
</dbReference>
<feature type="compositionally biased region" description="Low complexity" evidence="5">
    <location>
        <begin position="408"/>
        <end position="419"/>
    </location>
</feature>
<evidence type="ECO:0000256" key="4">
    <source>
        <dbReference type="PROSITE-ProRule" id="PRU00221"/>
    </source>
</evidence>
<feature type="region of interest" description="Disordered" evidence="5">
    <location>
        <begin position="179"/>
        <end position="220"/>
    </location>
</feature>
<feature type="compositionally biased region" description="Pro residues" evidence="5">
    <location>
        <begin position="360"/>
        <end position="383"/>
    </location>
</feature>
<feature type="compositionally biased region" description="Low complexity" evidence="5">
    <location>
        <begin position="32"/>
        <end position="58"/>
    </location>
</feature>
<dbReference type="PROSITE" id="PS50294">
    <property type="entry name" value="WD_REPEATS_REGION"/>
    <property type="match status" value="3"/>
</dbReference>
<feature type="repeat" description="WD" evidence="4">
    <location>
        <begin position="728"/>
        <end position="761"/>
    </location>
</feature>
<dbReference type="Ensembl" id="ENSACDT00005002739.1">
    <property type="protein sequence ID" value="ENSACDP00005002306.1"/>
    <property type="gene ID" value="ENSACDG00005001615.1"/>
</dbReference>
<accession>A0A8B9D7U0</accession>
<keyword evidence="3" id="KW-0677">Repeat</keyword>
<feature type="compositionally biased region" description="Low complexity" evidence="5">
    <location>
        <begin position="686"/>
        <end position="698"/>
    </location>
</feature>
<dbReference type="InterPro" id="IPR040324">
    <property type="entry name" value="WDR44/Dgr2"/>
</dbReference>
<feature type="compositionally biased region" description="Basic and acidic residues" evidence="5">
    <location>
        <begin position="280"/>
        <end position="316"/>
    </location>
</feature>
<dbReference type="InterPro" id="IPR001680">
    <property type="entry name" value="WD40_rpt"/>
</dbReference>
<feature type="region of interest" description="Disordered" evidence="5">
    <location>
        <begin position="682"/>
        <end position="718"/>
    </location>
</feature>
<dbReference type="SUPFAM" id="SSF50978">
    <property type="entry name" value="WD40 repeat-like"/>
    <property type="match status" value="1"/>
</dbReference>
<dbReference type="InterPro" id="IPR015943">
    <property type="entry name" value="WD40/YVTN_repeat-like_dom_sf"/>
</dbReference>
<dbReference type="InterPro" id="IPR036322">
    <property type="entry name" value="WD40_repeat_dom_sf"/>
</dbReference>
<feature type="compositionally biased region" description="Polar residues" evidence="5">
    <location>
        <begin position="426"/>
        <end position="437"/>
    </location>
</feature>
<feature type="region of interest" description="Disordered" evidence="5">
    <location>
        <begin position="249"/>
        <end position="474"/>
    </location>
</feature>
<feature type="region of interest" description="Disordered" evidence="5">
    <location>
        <begin position="522"/>
        <end position="549"/>
    </location>
</feature>
<sequence>MEGKEGDRTGGRSADSTPSPHCFATPHFPGTARSPQGPAGAGRAQQKGAATRPAGPARGSRHDVRRRRRHAGAGAAAPPPPSSSRASARHQAVPPLSREPRGPRPPCPEVAAAPLRCPASPAARPGPAMASDSDTEEFYDAPEDVHLAAASPAPSPTKVGSHVLKDLDSKLHKAGNETFVQEMKQDDSKEIIDSIIEESQKAQQLEDDDSLGTRGKGLTVPASDANAWIAGAGIISNIPEVLAGKISLQEDPGEPMYQSVGKDTDVESGKLLFTSEEQEIDKLTELTNTTDHKMDETEAQEETSKNEDITDKKEANALEQVASDLSTKDLHTTEEMPPAKPPRQLTVEPDIVASTKKPVPARPPPPTNVPPPRPPPPARPAPPPRKKKSELDFEVQKPALEVPRENFTAGGLLTPTTATEGIPKDSQPSLDLASATSGDKIVTAQENGKAADGQATNEVHGPQRPRSNSGRELTDEEILASVMIKNLDTGEEIPLSLAEEKLPTGINPLTLHIMRRTKEYVSNDAAQSDDEDKIQAQQTDSDGGRLKQKTTQLKKFLGKSVKRAKHLAEEYGERAVNKVKSVRDEVFHTDQDDPSSSDDEGMPYTRPVKFKAAHGFKGPYDFEQIKVVQDLSGEHMGAVWTMKFSHCGRLLASAGQDNVVRIWVLKNAFDYFNNMRMKYNTEGRVSPSPSQESLNSSKSDTDAGICSGVDEDPDDKNAPFRQRPFCKYKGHTADLLDLSWSKNYFLLSSSMDKTVRLWHISRRECLCCFQHIDFVTAIAFHPRDDRYFLSGSLDGKLRLWNIPDKKVALWNEVDGQTKLITAANFCQNGKYAVIGTYDGRCIFYDTEHLKYHTQIHVRSTRGRNRVGRKITGIEPLPGENKILVTSNDSRIRLYDLRDLSLSMKYKGYVNSSSQIKASFSHDFTYIVSGSEDKYVYIWSTYHDLSKFTSVRRDRNDFWEGIKAHNAVVTSAIFAPNPGLMVSLETSDKQEGESKGEDSETADTIPSGALKTDHTEVLLSADFTGAIKVFINKKKYVS</sequence>
<proteinExistence type="predicted"/>
<reference evidence="6" key="2">
    <citation type="submission" date="2025-09" db="UniProtKB">
        <authorList>
            <consortium name="Ensembl"/>
        </authorList>
    </citation>
    <scope>IDENTIFICATION</scope>
</reference>
<feature type="compositionally biased region" description="Acidic residues" evidence="5">
    <location>
        <begin position="592"/>
        <end position="601"/>
    </location>
</feature>
<dbReference type="Pfam" id="PF00400">
    <property type="entry name" value="WD40"/>
    <property type="match status" value="4"/>
</dbReference>
<name>A0A8B9D7U0_ANSCY</name>
<dbReference type="PROSITE" id="PS50082">
    <property type="entry name" value="WD_REPEATS_2"/>
    <property type="match status" value="3"/>
</dbReference>
<dbReference type="Proteomes" id="UP000694521">
    <property type="component" value="Unplaced"/>
</dbReference>
<dbReference type="Gene3D" id="2.130.10.10">
    <property type="entry name" value="YVTN repeat-like/Quinoprotein amine dehydrogenase"/>
    <property type="match status" value="1"/>
</dbReference>
<protein>
    <recommendedName>
        <fullName evidence="1">WD repeat-containing protein 44</fullName>
    </recommendedName>
</protein>
<keyword evidence="7" id="KW-1185">Reference proteome</keyword>
<feature type="compositionally biased region" description="Basic and acidic residues" evidence="5">
    <location>
        <begin position="985"/>
        <end position="997"/>
    </location>
</feature>
<dbReference type="AlphaFoldDB" id="A0A8B9D7U0"/>
<feature type="repeat" description="WD" evidence="4">
    <location>
        <begin position="768"/>
        <end position="802"/>
    </location>
</feature>
<feature type="compositionally biased region" description="Basic and acidic residues" evidence="5">
    <location>
        <begin position="183"/>
        <end position="192"/>
    </location>
</feature>
<evidence type="ECO:0000313" key="7">
    <source>
        <dbReference type="Proteomes" id="UP000694521"/>
    </source>
</evidence>
<organism evidence="6 7">
    <name type="scientific">Anser cygnoides</name>
    <name type="common">Swan goose</name>
    <dbReference type="NCBI Taxonomy" id="8845"/>
    <lineage>
        <taxon>Eukaryota</taxon>
        <taxon>Metazoa</taxon>
        <taxon>Chordata</taxon>
        <taxon>Craniata</taxon>
        <taxon>Vertebrata</taxon>
        <taxon>Euteleostomi</taxon>
        <taxon>Archelosauria</taxon>
        <taxon>Archosauria</taxon>
        <taxon>Dinosauria</taxon>
        <taxon>Saurischia</taxon>
        <taxon>Theropoda</taxon>
        <taxon>Coelurosauria</taxon>
        <taxon>Aves</taxon>
        <taxon>Neognathae</taxon>
        <taxon>Galloanserae</taxon>
        <taxon>Anseriformes</taxon>
        <taxon>Anatidae</taxon>
        <taxon>Anserinae</taxon>
        <taxon>Anser</taxon>
    </lineage>
</organism>
<feature type="compositionally biased region" description="Acidic residues" evidence="5">
    <location>
        <begin position="133"/>
        <end position="142"/>
    </location>
</feature>